<dbReference type="EC" id="3.1.3.15" evidence="2"/>
<feature type="region of interest" description="Disordered" evidence="1">
    <location>
        <begin position="97"/>
        <end position="141"/>
    </location>
</feature>
<reference evidence="2" key="1">
    <citation type="submission" date="2020-02" db="EMBL/GenBank/DDBJ databases">
        <authorList>
            <person name="Meier V. D."/>
        </authorList>
    </citation>
    <scope>NUCLEOTIDE SEQUENCE</scope>
    <source>
        <strain evidence="2">AVDCRST_MAG91</strain>
    </source>
</reference>
<dbReference type="AlphaFoldDB" id="A0A6J4TNA2"/>
<feature type="compositionally biased region" description="Gly residues" evidence="1">
    <location>
        <begin position="249"/>
        <end position="258"/>
    </location>
</feature>
<feature type="region of interest" description="Disordered" evidence="1">
    <location>
        <begin position="1"/>
        <end position="83"/>
    </location>
</feature>
<organism evidence="2">
    <name type="scientific">uncultured Sphingomonadaceae bacterium</name>
    <dbReference type="NCBI Taxonomy" id="169976"/>
    <lineage>
        <taxon>Bacteria</taxon>
        <taxon>Pseudomonadati</taxon>
        <taxon>Pseudomonadota</taxon>
        <taxon>Alphaproteobacteria</taxon>
        <taxon>Sphingomonadales</taxon>
        <taxon>Sphingomonadaceae</taxon>
        <taxon>environmental samples</taxon>
    </lineage>
</organism>
<feature type="compositionally biased region" description="Basic and acidic residues" evidence="1">
    <location>
        <begin position="67"/>
        <end position="83"/>
    </location>
</feature>
<evidence type="ECO:0000256" key="1">
    <source>
        <dbReference type="SAM" id="MobiDB-lite"/>
    </source>
</evidence>
<accession>A0A6J4TNA2</accession>
<evidence type="ECO:0000313" key="2">
    <source>
        <dbReference type="EMBL" id="CAA9526292.1"/>
    </source>
</evidence>
<sequence length="258" mass="29633">GRATDRLRVPPRRRRARRNAGPLAHCGRVRQQGRGRLRPGDRGRRRRRGRNARADPRRLSRSRHRGRGDARPPRRRALRLEPRSDRRHALVRLRAADLDHSDRAAPGRRARAGRDRRAAAGRTLRRDARRRAADRRGREDRAFHERLHGPRRGAAVDHRPRAVRGRGGRRVRARAPPRAHRPLRARRLRLRPARGGHDRPRGRVRAQTLRSQRADPRGPRRGRGRRRLAGGRGLVGRTARRRGDAGVVRGNGGHPSRI</sequence>
<feature type="compositionally biased region" description="Basic and acidic residues" evidence="1">
    <location>
        <begin position="112"/>
        <end position="141"/>
    </location>
</feature>
<dbReference type="GO" id="GO:0004401">
    <property type="term" value="F:histidinol-phosphatase activity"/>
    <property type="evidence" value="ECO:0007669"/>
    <property type="project" value="UniProtKB-EC"/>
</dbReference>
<gene>
    <name evidence="2" type="ORF">AVDCRST_MAG91-2558</name>
</gene>
<feature type="compositionally biased region" description="Basic residues" evidence="1">
    <location>
        <begin position="27"/>
        <end position="51"/>
    </location>
</feature>
<keyword evidence="2" id="KW-0378">Hydrolase</keyword>
<protein>
    <submittedName>
        <fullName evidence="2">Histidinol-phosphatase [alternative form]</fullName>
        <ecNumber evidence="2">3.1.3.15</ecNumber>
    </submittedName>
</protein>
<dbReference type="EMBL" id="CADCVX010000455">
    <property type="protein sequence ID" value="CAA9526292.1"/>
    <property type="molecule type" value="Genomic_DNA"/>
</dbReference>
<name>A0A6J4TNA2_9SPHN</name>
<proteinExistence type="predicted"/>
<feature type="non-terminal residue" evidence="2">
    <location>
        <position position="258"/>
    </location>
</feature>
<feature type="compositionally biased region" description="Basic residues" evidence="1">
    <location>
        <begin position="9"/>
        <end position="18"/>
    </location>
</feature>
<feature type="non-terminal residue" evidence="2">
    <location>
        <position position="1"/>
    </location>
</feature>
<feature type="compositionally biased region" description="Basic residues" evidence="1">
    <location>
        <begin position="219"/>
        <end position="229"/>
    </location>
</feature>
<feature type="region of interest" description="Disordered" evidence="1">
    <location>
        <begin position="191"/>
        <end position="258"/>
    </location>
</feature>